<evidence type="ECO:0000313" key="8">
    <source>
        <dbReference type="Proteomes" id="UP000077667"/>
    </source>
</evidence>
<keyword evidence="2" id="KW-0805">Transcription regulation</keyword>
<dbReference type="RefSeq" id="WP_067758005.1">
    <property type="nucleotide sequence ID" value="NZ_CP015772.1"/>
</dbReference>
<dbReference type="Gene3D" id="1.10.1740.10">
    <property type="match status" value="1"/>
</dbReference>
<dbReference type="Pfam" id="PF08281">
    <property type="entry name" value="Sigma70_r4_2"/>
    <property type="match status" value="1"/>
</dbReference>
<dbReference type="InterPro" id="IPR007627">
    <property type="entry name" value="RNA_pol_sigma70_r2"/>
</dbReference>
<keyword evidence="4" id="KW-0804">Transcription</keyword>
<sequence>MNMKTKISEWVINMAERDHHESFEQLYRYFSPGLLAYVTTIVGDREAAGDLVQDLFFSIWNNRRSLSAVGNIGHYLYSSIKNNAIRYVNKRNRTAPVANEDLERITLDATNPELSFIAREQLQQLQSVINELPYKCRLVFRLVKEDGLKYKDVAQLLEISVKTVEAHMTLAYSRIIDFLEQLMPEHAEPYRARKKVK</sequence>
<dbReference type="PANTHER" id="PTHR43133:SF46">
    <property type="entry name" value="RNA POLYMERASE SIGMA-70 FACTOR ECF SUBFAMILY"/>
    <property type="match status" value="1"/>
</dbReference>
<evidence type="ECO:0000259" key="6">
    <source>
        <dbReference type="Pfam" id="PF08281"/>
    </source>
</evidence>
<dbReference type="GO" id="GO:0016987">
    <property type="term" value="F:sigma factor activity"/>
    <property type="evidence" value="ECO:0007669"/>
    <property type="project" value="UniProtKB-KW"/>
</dbReference>
<evidence type="ECO:0000256" key="3">
    <source>
        <dbReference type="ARBA" id="ARBA00023082"/>
    </source>
</evidence>
<feature type="domain" description="RNA polymerase sigma factor 70 region 4 type 2" evidence="6">
    <location>
        <begin position="123"/>
        <end position="174"/>
    </location>
</feature>
<dbReference type="EMBL" id="CP015772">
    <property type="protein sequence ID" value="ANH82218.1"/>
    <property type="molecule type" value="Genomic_DNA"/>
</dbReference>
<dbReference type="SUPFAM" id="SSF88946">
    <property type="entry name" value="Sigma2 domain of RNA polymerase sigma factors"/>
    <property type="match status" value="1"/>
</dbReference>
<dbReference type="Gene3D" id="1.10.10.10">
    <property type="entry name" value="Winged helix-like DNA-binding domain superfamily/Winged helix DNA-binding domain"/>
    <property type="match status" value="1"/>
</dbReference>
<evidence type="ECO:0000259" key="5">
    <source>
        <dbReference type="Pfam" id="PF04542"/>
    </source>
</evidence>
<dbReference type="InterPro" id="IPR013249">
    <property type="entry name" value="RNA_pol_sigma70_r4_t2"/>
</dbReference>
<dbReference type="GO" id="GO:0006352">
    <property type="term" value="P:DNA-templated transcription initiation"/>
    <property type="evidence" value="ECO:0007669"/>
    <property type="project" value="InterPro"/>
</dbReference>
<dbReference type="OrthoDB" id="659361at2"/>
<dbReference type="Proteomes" id="UP000077667">
    <property type="component" value="Chromosome"/>
</dbReference>
<dbReference type="Pfam" id="PF04542">
    <property type="entry name" value="Sigma70_r2"/>
    <property type="match status" value="1"/>
</dbReference>
<dbReference type="AlphaFoldDB" id="A0A1A9I3H3"/>
<dbReference type="KEGG" id="nia:A8C56_15730"/>
<evidence type="ECO:0000256" key="1">
    <source>
        <dbReference type="ARBA" id="ARBA00010641"/>
    </source>
</evidence>
<dbReference type="NCBIfam" id="TIGR02985">
    <property type="entry name" value="Sig70_bacteroi1"/>
    <property type="match status" value="1"/>
</dbReference>
<dbReference type="InterPro" id="IPR039425">
    <property type="entry name" value="RNA_pol_sigma-70-like"/>
</dbReference>
<feature type="domain" description="RNA polymerase sigma-70 region 2" evidence="5">
    <location>
        <begin position="26"/>
        <end position="94"/>
    </location>
</feature>
<organism evidence="7 8">
    <name type="scientific">Niabella ginsenosidivorans</name>
    <dbReference type="NCBI Taxonomy" id="1176587"/>
    <lineage>
        <taxon>Bacteria</taxon>
        <taxon>Pseudomonadati</taxon>
        <taxon>Bacteroidota</taxon>
        <taxon>Chitinophagia</taxon>
        <taxon>Chitinophagales</taxon>
        <taxon>Chitinophagaceae</taxon>
        <taxon>Niabella</taxon>
    </lineage>
</organism>
<keyword evidence="8" id="KW-1185">Reference proteome</keyword>
<dbReference type="GO" id="GO:0003677">
    <property type="term" value="F:DNA binding"/>
    <property type="evidence" value="ECO:0007669"/>
    <property type="project" value="InterPro"/>
</dbReference>
<accession>A0A1A9I3H3</accession>
<dbReference type="NCBIfam" id="TIGR02937">
    <property type="entry name" value="sigma70-ECF"/>
    <property type="match status" value="1"/>
</dbReference>
<dbReference type="InterPro" id="IPR014284">
    <property type="entry name" value="RNA_pol_sigma-70_dom"/>
</dbReference>
<name>A0A1A9I3H3_9BACT</name>
<gene>
    <name evidence="7" type="ORF">A8C56_15730</name>
</gene>
<protein>
    <recommendedName>
        <fullName evidence="9">RNA polymerase sigma-70 factor</fullName>
    </recommendedName>
</protein>
<reference evidence="7 8" key="1">
    <citation type="submission" date="2016-05" db="EMBL/GenBank/DDBJ databases">
        <title>Niabella ginsenosidivorans BS26 whole genome sequencing.</title>
        <authorList>
            <person name="Im W.T."/>
            <person name="Siddiqi M.Z."/>
        </authorList>
    </citation>
    <scope>NUCLEOTIDE SEQUENCE [LARGE SCALE GENOMIC DNA]</scope>
    <source>
        <strain evidence="7 8">BS26</strain>
    </source>
</reference>
<dbReference type="SUPFAM" id="SSF88659">
    <property type="entry name" value="Sigma3 and sigma4 domains of RNA polymerase sigma factors"/>
    <property type="match status" value="1"/>
</dbReference>
<dbReference type="InterPro" id="IPR014327">
    <property type="entry name" value="RNA_pol_sigma70_bacteroid"/>
</dbReference>
<keyword evidence="3" id="KW-0731">Sigma factor</keyword>
<dbReference type="PANTHER" id="PTHR43133">
    <property type="entry name" value="RNA POLYMERASE ECF-TYPE SIGMA FACTO"/>
    <property type="match status" value="1"/>
</dbReference>
<evidence type="ECO:0000256" key="2">
    <source>
        <dbReference type="ARBA" id="ARBA00023015"/>
    </source>
</evidence>
<dbReference type="InterPro" id="IPR036388">
    <property type="entry name" value="WH-like_DNA-bd_sf"/>
</dbReference>
<dbReference type="InterPro" id="IPR013325">
    <property type="entry name" value="RNA_pol_sigma_r2"/>
</dbReference>
<dbReference type="InterPro" id="IPR013324">
    <property type="entry name" value="RNA_pol_sigma_r3/r4-like"/>
</dbReference>
<evidence type="ECO:0008006" key="9">
    <source>
        <dbReference type="Google" id="ProtNLM"/>
    </source>
</evidence>
<evidence type="ECO:0000313" key="7">
    <source>
        <dbReference type="EMBL" id="ANH82218.1"/>
    </source>
</evidence>
<dbReference type="STRING" id="1176587.A8C56_15730"/>
<evidence type="ECO:0000256" key="4">
    <source>
        <dbReference type="ARBA" id="ARBA00023163"/>
    </source>
</evidence>
<comment type="similarity">
    <text evidence="1">Belongs to the sigma-70 factor family. ECF subfamily.</text>
</comment>
<proteinExistence type="inferred from homology"/>